<gene>
    <name evidence="11" type="ORF">H9943_10345</name>
</gene>
<keyword evidence="6 11" id="KW-0418">Kinase</keyword>
<proteinExistence type="predicted"/>
<keyword evidence="4" id="KW-0597">Phosphoprotein</keyword>
<evidence type="ECO:0000256" key="3">
    <source>
        <dbReference type="ARBA" id="ARBA00012438"/>
    </source>
</evidence>
<keyword evidence="8" id="KW-0812">Transmembrane</keyword>
<evidence type="ECO:0000256" key="2">
    <source>
        <dbReference type="ARBA" id="ARBA00004370"/>
    </source>
</evidence>
<evidence type="ECO:0000313" key="12">
    <source>
        <dbReference type="Proteomes" id="UP000824209"/>
    </source>
</evidence>
<accession>A0A9D2M5I6</accession>
<dbReference type="PROSITE" id="PS50109">
    <property type="entry name" value="HIS_KIN"/>
    <property type="match status" value="1"/>
</dbReference>
<dbReference type="SMART" id="SM00304">
    <property type="entry name" value="HAMP"/>
    <property type="match status" value="1"/>
</dbReference>
<evidence type="ECO:0000313" key="11">
    <source>
        <dbReference type="EMBL" id="HJB40778.1"/>
    </source>
</evidence>
<dbReference type="Pfam" id="PF00672">
    <property type="entry name" value="HAMP"/>
    <property type="match status" value="1"/>
</dbReference>
<comment type="catalytic activity">
    <reaction evidence="1">
        <text>ATP + protein L-histidine = ADP + protein N-phospho-L-histidine.</text>
        <dbReference type="EC" id="2.7.13.3"/>
    </reaction>
</comment>
<evidence type="ECO:0000256" key="6">
    <source>
        <dbReference type="ARBA" id="ARBA00022777"/>
    </source>
</evidence>
<evidence type="ECO:0000259" key="9">
    <source>
        <dbReference type="PROSITE" id="PS50109"/>
    </source>
</evidence>
<protein>
    <recommendedName>
        <fullName evidence="3">histidine kinase</fullName>
        <ecNumber evidence="3">2.7.13.3</ecNumber>
    </recommendedName>
</protein>
<feature type="domain" description="Histidine kinase" evidence="9">
    <location>
        <begin position="470"/>
        <end position="575"/>
    </location>
</feature>
<keyword evidence="5" id="KW-0808">Transferase</keyword>
<comment type="caution">
    <text evidence="11">The sequence shown here is derived from an EMBL/GenBank/DDBJ whole genome shotgun (WGS) entry which is preliminary data.</text>
</comment>
<dbReference type="InterPro" id="IPR005467">
    <property type="entry name" value="His_kinase_dom"/>
</dbReference>
<comment type="subcellular location">
    <subcellularLocation>
        <location evidence="2">Membrane</location>
    </subcellularLocation>
</comment>
<dbReference type="GO" id="GO:0016020">
    <property type="term" value="C:membrane"/>
    <property type="evidence" value="ECO:0007669"/>
    <property type="project" value="UniProtKB-SubCell"/>
</dbReference>
<keyword evidence="8" id="KW-1133">Transmembrane helix</keyword>
<dbReference type="Pfam" id="PF02518">
    <property type="entry name" value="HATPase_c"/>
    <property type="match status" value="1"/>
</dbReference>
<keyword evidence="8" id="KW-0472">Membrane</keyword>
<dbReference type="Gene3D" id="6.10.340.10">
    <property type="match status" value="1"/>
</dbReference>
<dbReference type="InterPro" id="IPR010559">
    <property type="entry name" value="Sig_transdc_His_kin_internal"/>
</dbReference>
<dbReference type="PROSITE" id="PS50885">
    <property type="entry name" value="HAMP"/>
    <property type="match status" value="1"/>
</dbReference>
<dbReference type="Proteomes" id="UP000824209">
    <property type="component" value="Unassembled WGS sequence"/>
</dbReference>
<feature type="transmembrane region" description="Helical" evidence="8">
    <location>
        <begin position="12"/>
        <end position="35"/>
    </location>
</feature>
<dbReference type="InterPro" id="IPR003660">
    <property type="entry name" value="HAMP_dom"/>
</dbReference>
<sequence>MFKHFHSIKFRLIASTLLCVATVTLISNFYLFTYLNKIIDEKSIRIQRMYLTSLQTQMNDYMDSITSLAILCASDRTVEMAARSGQRVTSTTLKAQEQLNSYLTVCSVASYVDKLIAFNEDGLMIHARSQQNGSSSDVSSILSLPLYQQACSEDFNAPYLAALSPSIQSGDTTLAILCPIPNTLGQSGGRFIYMEVQLNLLNNALLPYVGAYNIFLTDSDNNIVSPYLSTLPEFSKLTPDSNGVAYYGGAEYQIDHAPLSLAGLSLYSCYRVDLLEENGVHLLYTLFVVLITSLLLGGILTVIVSAYIARPVRRLNDRIRRITKNDFSFDPAIESSKDELGEIGHTVNEMTMSIKHLLRQTEEMYVRRKNIEIELLQSQVNPHFLYNTLDTIRWMAVIQQCPGIANTVSSLVNLLKNLAKGTQDKIPLREELALLGDYIAIQNVRYVETFTFVNEIPAELLDLRIIKLTLQPLVENAIFHGIEPTGECGTITLSGHLEGDDLVLTVTDDGAGIPPEKLDTLLTAHHKKNRSSLNGMGVANVHQRLQLTYGKNYGLTVESELGKYTRVSVHIPKEE</sequence>
<dbReference type="SMART" id="SM00387">
    <property type="entry name" value="HATPase_c"/>
    <property type="match status" value="1"/>
</dbReference>
<dbReference type="SUPFAM" id="SSF55874">
    <property type="entry name" value="ATPase domain of HSP90 chaperone/DNA topoisomerase II/histidine kinase"/>
    <property type="match status" value="1"/>
</dbReference>
<dbReference type="GO" id="GO:0000155">
    <property type="term" value="F:phosphorelay sensor kinase activity"/>
    <property type="evidence" value="ECO:0007669"/>
    <property type="project" value="InterPro"/>
</dbReference>
<evidence type="ECO:0000256" key="1">
    <source>
        <dbReference type="ARBA" id="ARBA00000085"/>
    </source>
</evidence>
<evidence type="ECO:0000256" key="8">
    <source>
        <dbReference type="SAM" id="Phobius"/>
    </source>
</evidence>
<dbReference type="PANTHER" id="PTHR34220:SF7">
    <property type="entry name" value="SENSOR HISTIDINE KINASE YPDA"/>
    <property type="match status" value="1"/>
</dbReference>
<dbReference type="PANTHER" id="PTHR34220">
    <property type="entry name" value="SENSOR HISTIDINE KINASE YPDA"/>
    <property type="match status" value="1"/>
</dbReference>
<dbReference type="Gene3D" id="3.30.565.10">
    <property type="entry name" value="Histidine kinase-like ATPase, C-terminal domain"/>
    <property type="match status" value="1"/>
</dbReference>
<reference evidence="11" key="1">
    <citation type="journal article" date="2021" name="PeerJ">
        <title>Extensive microbial diversity within the chicken gut microbiome revealed by metagenomics and culture.</title>
        <authorList>
            <person name="Gilroy R."/>
            <person name="Ravi A."/>
            <person name="Getino M."/>
            <person name="Pursley I."/>
            <person name="Horton D.L."/>
            <person name="Alikhan N.F."/>
            <person name="Baker D."/>
            <person name="Gharbi K."/>
            <person name="Hall N."/>
            <person name="Watson M."/>
            <person name="Adriaenssens E.M."/>
            <person name="Foster-Nyarko E."/>
            <person name="Jarju S."/>
            <person name="Secka A."/>
            <person name="Antonio M."/>
            <person name="Oren A."/>
            <person name="Chaudhuri R.R."/>
            <person name="La Ragione R."/>
            <person name="Hildebrand F."/>
            <person name="Pallen M.J."/>
        </authorList>
    </citation>
    <scope>NUCLEOTIDE SEQUENCE</scope>
    <source>
        <strain evidence="11">ChiBcec8-14828</strain>
    </source>
</reference>
<dbReference type="CDD" id="cd06225">
    <property type="entry name" value="HAMP"/>
    <property type="match status" value="1"/>
</dbReference>
<dbReference type="SUPFAM" id="SSF158472">
    <property type="entry name" value="HAMP domain-like"/>
    <property type="match status" value="1"/>
</dbReference>
<dbReference type="EMBL" id="DWYA01000094">
    <property type="protein sequence ID" value="HJB40778.1"/>
    <property type="molecule type" value="Genomic_DNA"/>
</dbReference>
<feature type="domain" description="HAMP" evidence="10">
    <location>
        <begin position="306"/>
        <end position="359"/>
    </location>
</feature>
<feature type="transmembrane region" description="Helical" evidence="8">
    <location>
        <begin position="282"/>
        <end position="309"/>
    </location>
</feature>
<organism evidence="11 12">
    <name type="scientific">Candidatus Ruthenibacterium avium</name>
    <dbReference type="NCBI Taxonomy" id="2838751"/>
    <lineage>
        <taxon>Bacteria</taxon>
        <taxon>Bacillati</taxon>
        <taxon>Bacillota</taxon>
        <taxon>Clostridia</taxon>
        <taxon>Eubacteriales</taxon>
        <taxon>Oscillospiraceae</taxon>
        <taxon>Ruthenibacterium</taxon>
    </lineage>
</organism>
<name>A0A9D2M5I6_9FIRM</name>
<dbReference type="AlphaFoldDB" id="A0A9D2M5I6"/>
<dbReference type="InterPro" id="IPR050640">
    <property type="entry name" value="Bact_2-comp_sensor_kinase"/>
</dbReference>
<dbReference type="EC" id="2.7.13.3" evidence="3"/>
<evidence type="ECO:0000256" key="5">
    <source>
        <dbReference type="ARBA" id="ARBA00022679"/>
    </source>
</evidence>
<evidence type="ECO:0000259" key="10">
    <source>
        <dbReference type="PROSITE" id="PS50885"/>
    </source>
</evidence>
<evidence type="ECO:0000256" key="7">
    <source>
        <dbReference type="ARBA" id="ARBA00023012"/>
    </source>
</evidence>
<dbReference type="InterPro" id="IPR036890">
    <property type="entry name" value="HATPase_C_sf"/>
</dbReference>
<dbReference type="Pfam" id="PF06580">
    <property type="entry name" value="His_kinase"/>
    <property type="match status" value="1"/>
</dbReference>
<evidence type="ECO:0000256" key="4">
    <source>
        <dbReference type="ARBA" id="ARBA00022553"/>
    </source>
</evidence>
<reference evidence="11" key="2">
    <citation type="submission" date="2021-04" db="EMBL/GenBank/DDBJ databases">
        <authorList>
            <person name="Gilroy R."/>
        </authorList>
    </citation>
    <scope>NUCLEOTIDE SEQUENCE</scope>
    <source>
        <strain evidence="11">ChiBcec8-14828</strain>
    </source>
</reference>
<dbReference type="InterPro" id="IPR003594">
    <property type="entry name" value="HATPase_dom"/>
</dbReference>
<keyword evidence="7" id="KW-0902">Two-component regulatory system</keyword>